<accession>A0A372JGV6</accession>
<feature type="domain" description="DUF6597" evidence="1">
    <location>
        <begin position="22"/>
        <end position="102"/>
    </location>
</feature>
<evidence type="ECO:0000259" key="1">
    <source>
        <dbReference type="Pfam" id="PF20240"/>
    </source>
</evidence>
<dbReference type="EMBL" id="QURH01000497">
    <property type="protein sequence ID" value="RFU39217.1"/>
    <property type="molecule type" value="Genomic_DNA"/>
</dbReference>
<organism evidence="2 3">
    <name type="scientific">Actinomadura logoneensis</name>
    <dbReference type="NCBI Taxonomy" id="2293572"/>
    <lineage>
        <taxon>Bacteria</taxon>
        <taxon>Bacillati</taxon>
        <taxon>Actinomycetota</taxon>
        <taxon>Actinomycetes</taxon>
        <taxon>Streptosporangiales</taxon>
        <taxon>Thermomonosporaceae</taxon>
        <taxon>Actinomadura</taxon>
    </lineage>
</organism>
<dbReference type="AlphaFoldDB" id="A0A372JGV6"/>
<dbReference type="Pfam" id="PF20240">
    <property type="entry name" value="DUF6597"/>
    <property type="match status" value="1"/>
</dbReference>
<proteinExistence type="predicted"/>
<comment type="caution">
    <text evidence="2">The sequence shown here is derived from an EMBL/GenBank/DDBJ whole genome shotgun (WGS) entry which is preliminary data.</text>
</comment>
<dbReference type="RefSeq" id="WP_328589202.1">
    <property type="nucleotide sequence ID" value="NZ_QURH01000497.1"/>
</dbReference>
<protein>
    <recommendedName>
        <fullName evidence="1">DUF6597 domain-containing protein</fullName>
    </recommendedName>
</protein>
<keyword evidence="3" id="KW-1185">Reference proteome</keyword>
<gene>
    <name evidence="2" type="ORF">DZF91_23580</name>
</gene>
<evidence type="ECO:0000313" key="2">
    <source>
        <dbReference type="EMBL" id="RFU39217.1"/>
    </source>
</evidence>
<dbReference type="Proteomes" id="UP000261811">
    <property type="component" value="Unassembled WGS sequence"/>
</dbReference>
<feature type="non-terminal residue" evidence="2">
    <location>
        <position position="137"/>
    </location>
</feature>
<reference evidence="2 3" key="1">
    <citation type="submission" date="2018-08" db="EMBL/GenBank/DDBJ databases">
        <title>Actinomadura jelena sp. nov., a novel Actinomycete isolated from soil in Chad.</title>
        <authorList>
            <person name="Shi L."/>
        </authorList>
    </citation>
    <scope>NUCLEOTIDE SEQUENCE [LARGE SCALE GENOMIC DNA]</scope>
    <source>
        <strain evidence="2 3">NEAU-G17</strain>
    </source>
</reference>
<dbReference type="InterPro" id="IPR046532">
    <property type="entry name" value="DUF6597"/>
</dbReference>
<sequence>MDGESGTGYREGAAPAGSGLACSWWQSVPEETGGYVQRVVPDGCVDLIWWSRSSEIMVAGPDTGPVPVPLGPGESLVGVRFAPGRAAPVLGVPADAVRDARVGLSELWGADAVRLGELVTEAAAPGREAAARRVEVL</sequence>
<evidence type="ECO:0000313" key="3">
    <source>
        <dbReference type="Proteomes" id="UP000261811"/>
    </source>
</evidence>
<name>A0A372JGV6_9ACTN</name>